<keyword evidence="6" id="KW-1185">Reference proteome</keyword>
<dbReference type="Gene3D" id="3.40.50.300">
    <property type="entry name" value="P-loop containing nucleotide triphosphate hydrolases"/>
    <property type="match status" value="2"/>
</dbReference>
<dbReference type="SUPFAM" id="SSF52540">
    <property type="entry name" value="P-loop containing nucleoside triphosphate hydrolases"/>
    <property type="match status" value="2"/>
</dbReference>
<feature type="region of interest" description="Disordered" evidence="3">
    <location>
        <begin position="922"/>
        <end position="962"/>
    </location>
</feature>
<dbReference type="AlphaFoldDB" id="A0AAE0QDV7"/>
<name>A0AAE0QDV7_9TELE</name>
<feature type="compositionally biased region" description="Basic and acidic residues" evidence="3">
    <location>
        <begin position="216"/>
        <end position="226"/>
    </location>
</feature>
<sequence length="980" mass="111159">MASFKIVKLEGYILAQRTDDDEDEKSEEEEETVPEFLDMNEMDAVSSGAVMFQQSVPAWDEVNFMSNGKEVRLKGRFPLRNPWWKISCSAKQYSRKLVVTGYPSYELWTDLKNDWQAIISLFLKECDVDNNFVVKFMEWLPKHRRVDLRNLDEALCEFGESSNEAKQTSGYAMHQISKSDAAFHVRVATSYPYIMKHLPTLLPGQFINLLRKGKEEKEEKEKQQDKTDEENMEASSHKHNKVPLLVRLEELIKTEVWKFGFGCIMYKEFWLVRCETTLNNFMSCELFKNMTTVQQNALHVYNAFKVYCRRFGHTYIQQNALYWKNTLKFMLKNMPQEAIRSAVAFLCQHEVLKVEKDKIALWNLYNYEKEIAECLHQLIVGKPWKIDLDVRNVLLSAARERMRDQLAANSCSSASGSNGEDESGVSRESASDVHEPINEIPEATLNAGITLDPDQVRAAEMMCANAVTVISGKGGCGKTTVVSMIFKAAMEQQESRKNNDCVLEEGEQKENDEKPMEVLLTAPTGRAASLLTKKTCFTAYTIHQVLWNYKLAKKGPNGKPMNWRFDKVRVLVVDEGSLVCVQILSSILSILTKHAELQKFIILGDIRQLPSINPGNVLIDLFTSLKEVNCAIEMCTNHRAESKLIVENASLIADMGVSKNLQNSINRLLNGPAPGLEDEASSQFIAFTRKECALINELCCKHYSNHTTMTHKNKMNFQTGDKVCCTKNGYVTDKDKEDEAKSKKDDMDEGKWFKKDRLCNGEIFFITQDVTIEELGQKRSTQRCLTLDNKQGRKLTVDYRELMRGSEVKTIVYVLDNGNNQTWKHVYTAVTRGQHRVYVIAKQGGLQNAIRGRVIKRDTRLEGLVMDLLNDFRGDFLSQSQFNTPKRASSRFAYESSSSPGPSQAYSGMMSLKDSSGLGCFSSPGSATPSPCKRETITDSYTTPSKKLKTDTPLGSSRLQLLSLNTTPKQLFPKATQADQ</sequence>
<feature type="compositionally biased region" description="Low complexity" evidence="3">
    <location>
        <begin position="890"/>
        <end position="908"/>
    </location>
</feature>
<keyword evidence="1" id="KW-0547">Nucleotide-binding</keyword>
<dbReference type="GO" id="GO:2000042">
    <property type="term" value="P:negative regulation of double-strand break repair via homologous recombination"/>
    <property type="evidence" value="ECO:0007669"/>
    <property type="project" value="TreeGrafter"/>
</dbReference>
<accession>A0AAE0QDV7</accession>
<dbReference type="Proteomes" id="UP001274896">
    <property type="component" value="Unassembled WGS sequence"/>
</dbReference>
<organism evidence="5 6">
    <name type="scientific">Hemibagrus guttatus</name>
    <dbReference type="NCBI Taxonomy" id="175788"/>
    <lineage>
        <taxon>Eukaryota</taxon>
        <taxon>Metazoa</taxon>
        <taxon>Chordata</taxon>
        <taxon>Craniata</taxon>
        <taxon>Vertebrata</taxon>
        <taxon>Euteleostomi</taxon>
        <taxon>Actinopterygii</taxon>
        <taxon>Neopterygii</taxon>
        <taxon>Teleostei</taxon>
        <taxon>Ostariophysi</taxon>
        <taxon>Siluriformes</taxon>
        <taxon>Bagridae</taxon>
        <taxon>Hemibagrus</taxon>
    </lineage>
</organism>
<dbReference type="InterPro" id="IPR027417">
    <property type="entry name" value="P-loop_NTPase"/>
</dbReference>
<dbReference type="GO" id="GO:0005524">
    <property type="term" value="F:ATP binding"/>
    <property type="evidence" value="ECO:0007669"/>
    <property type="project" value="UniProtKB-KW"/>
</dbReference>
<evidence type="ECO:0000313" key="6">
    <source>
        <dbReference type="Proteomes" id="UP001274896"/>
    </source>
</evidence>
<feature type="compositionally biased region" description="Polar residues" evidence="3">
    <location>
        <begin position="953"/>
        <end position="962"/>
    </location>
</feature>
<proteinExistence type="predicted"/>
<gene>
    <name evidence="5" type="ORF">QTP70_033199</name>
</gene>
<dbReference type="GO" id="GO:0017116">
    <property type="term" value="F:single-stranded DNA helicase activity"/>
    <property type="evidence" value="ECO:0007669"/>
    <property type="project" value="TreeGrafter"/>
</dbReference>
<feature type="domain" description="DNA helicase B winged helix" evidence="4">
    <location>
        <begin position="248"/>
        <end position="362"/>
    </location>
</feature>
<dbReference type="InterPro" id="IPR050534">
    <property type="entry name" value="Coronavir_polyprotein_1ab"/>
</dbReference>
<dbReference type="Pfam" id="PF13604">
    <property type="entry name" value="AAA_30"/>
    <property type="match status" value="1"/>
</dbReference>
<feature type="region of interest" description="Disordered" evidence="3">
    <location>
        <begin position="888"/>
        <end position="909"/>
    </location>
</feature>
<evidence type="ECO:0000256" key="1">
    <source>
        <dbReference type="ARBA" id="ARBA00022741"/>
    </source>
</evidence>
<reference evidence="5" key="1">
    <citation type="submission" date="2023-06" db="EMBL/GenBank/DDBJ databases">
        <title>Male Hemibagrus guttatus genome.</title>
        <authorList>
            <person name="Bian C."/>
        </authorList>
    </citation>
    <scope>NUCLEOTIDE SEQUENCE</scope>
    <source>
        <strain evidence="5">Male_cb2023</strain>
        <tissue evidence="5">Muscle</tissue>
    </source>
</reference>
<evidence type="ECO:0000259" key="4">
    <source>
        <dbReference type="Pfam" id="PF25894"/>
    </source>
</evidence>
<dbReference type="PANTHER" id="PTHR43788">
    <property type="entry name" value="DNA2/NAM7 HELICASE FAMILY MEMBER"/>
    <property type="match status" value="1"/>
</dbReference>
<dbReference type="PANTHER" id="PTHR43788:SF6">
    <property type="entry name" value="DNA HELICASE B"/>
    <property type="match status" value="1"/>
</dbReference>
<comment type="caution">
    <text evidence="5">The sequence shown here is derived from an EMBL/GenBank/DDBJ whole genome shotgun (WGS) entry which is preliminary data.</text>
</comment>
<feature type="region of interest" description="Disordered" evidence="3">
    <location>
        <begin position="216"/>
        <end position="236"/>
    </location>
</feature>
<evidence type="ECO:0000256" key="2">
    <source>
        <dbReference type="ARBA" id="ARBA00022840"/>
    </source>
</evidence>
<dbReference type="CDD" id="cd17933">
    <property type="entry name" value="DEXSc_RecD-like"/>
    <property type="match status" value="1"/>
</dbReference>
<dbReference type="EMBL" id="JAUCMX010000018">
    <property type="protein sequence ID" value="KAK3518038.1"/>
    <property type="molecule type" value="Genomic_DNA"/>
</dbReference>
<feature type="compositionally biased region" description="Low complexity" evidence="3">
    <location>
        <begin position="408"/>
        <end position="418"/>
    </location>
</feature>
<evidence type="ECO:0000313" key="5">
    <source>
        <dbReference type="EMBL" id="KAK3518038.1"/>
    </source>
</evidence>
<feature type="region of interest" description="Disordered" evidence="3">
    <location>
        <begin position="408"/>
        <end position="434"/>
    </location>
</feature>
<dbReference type="InterPro" id="IPR058839">
    <property type="entry name" value="WHD_HELB"/>
</dbReference>
<dbReference type="Pfam" id="PF25894">
    <property type="entry name" value="WHD_HELB"/>
    <property type="match status" value="1"/>
</dbReference>
<protein>
    <recommendedName>
        <fullName evidence="4">DNA helicase B winged helix domain-containing protein</fullName>
    </recommendedName>
</protein>
<dbReference type="Gene3D" id="2.30.30.940">
    <property type="match status" value="1"/>
</dbReference>
<keyword evidence="2" id="KW-0067">ATP-binding</keyword>
<evidence type="ECO:0000256" key="3">
    <source>
        <dbReference type="SAM" id="MobiDB-lite"/>
    </source>
</evidence>